<comment type="subcellular location">
    <subcellularLocation>
        <location evidence="3">Cytoplasm</location>
    </subcellularLocation>
</comment>
<evidence type="ECO:0000256" key="1">
    <source>
        <dbReference type="ARBA" id="ARBA00000085"/>
    </source>
</evidence>
<evidence type="ECO:0000256" key="21">
    <source>
        <dbReference type="SAM" id="Phobius"/>
    </source>
</evidence>
<keyword evidence="21" id="KW-0472">Membrane</keyword>
<keyword evidence="19" id="KW-0802">TPR repeat</keyword>
<dbReference type="InterPro" id="IPR036890">
    <property type="entry name" value="HATPase_C_sf"/>
</dbReference>
<evidence type="ECO:0000256" key="22">
    <source>
        <dbReference type="SAM" id="SignalP"/>
    </source>
</evidence>
<dbReference type="Pfam" id="PF13181">
    <property type="entry name" value="TPR_8"/>
    <property type="match status" value="1"/>
</dbReference>
<dbReference type="GO" id="GO:0000155">
    <property type="term" value="F:phosphorelay sensor kinase activity"/>
    <property type="evidence" value="ECO:0007669"/>
    <property type="project" value="InterPro"/>
</dbReference>
<keyword evidence="14" id="KW-0408">Iron</keyword>
<comment type="cofactor">
    <cofactor evidence="2">
        <name>[4Fe-4S] cluster</name>
        <dbReference type="ChEBI" id="CHEBI:49883"/>
    </cofactor>
</comment>
<name>A0A1M6EI58_9FLAO</name>
<dbReference type="GO" id="GO:0051539">
    <property type="term" value="F:4 iron, 4 sulfur cluster binding"/>
    <property type="evidence" value="ECO:0007669"/>
    <property type="project" value="UniProtKB-KW"/>
</dbReference>
<keyword evidence="15" id="KW-0902">Two-component regulatory system</keyword>
<keyword evidence="20" id="KW-0175">Coiled coil</keyword>
<sequence length="590" mass="66982">MKVIYPHLFLAAILFSFQCLSQNKAISNAEKLLQEFEADSVLLLLNTINESKLNQQDKAQFYLLKGSANFSKSKHDIAFADFIESRTIYIELNDTCNLAKIDLLIVEVLSHQNHNMVDEEPFLKEYISASKTCGKPIDEAIAYSKLAVLYLDADNAEKAIQNFDRAIKIAKKLNDTLRATNFLFNKGVVYSTTLKQYDSALYFFKKTAPFYIQKENQEYLSYNYNNQAQAYKKLGNYNAAITYYNKADSIPLRKFNLKTKKIFYENMMDVYSEIGQFDTAFIYSQKLSRIKDSINETFQNVNMATIKEEYDNEKLRADNLEIESKRTQNRNIAIGLGGGLIGVALIGFLLFKNSRRKQHIAEQQREIEIQKTEKILKEQELATIDAMISGQEKERERMASDLHDSVGATLAAAKLQFNHLKNNKGKIINEDELFENTSSLLEDAYNEVREMAHLKNSGLLAKNSLLPAIEKLAKNASVSSNLTIEVQDFGLDERLENSIEIMIFRVIQELVTNIIKHSNASEASISITQHSDLLSIIVEDNGQGFDIKKMHAKDGMGLANIERRIEHLEGSMEVDSTLGKGTTILIDIPI</sequence>
<evidence type="ECO:0000256" key="15">
    <source>
        <dbReference type="ARBA" id="ARBA00023012"/>
    </source>
</evidence>
<evidence type="ECO:0000256" key="12">
    <source>
        <dbReference type="ARBA" id="ARBA00022777"/>
    </source>
</evidence>
<dbReference type="EC" id="2.7.13.3" evidence="4"/>
<keyword evidence="12" id="KW-0418">Kinase</keyword>
<dbReference type="Pfam" id="PF02518">
    <property type="entry name" value="HATPase_c"/>
    <property type="match status" value="1"/>
</dbReference>
<keyword evidence="7" id="KW-0963">Cytoplasm</keyword>
<dbReference type="CDD" id="cd16917">
    <property type="entry name" value="HATPase_UhpB-NarQ-NarX-like"/>
    <property type="match status" value="1"/>
</dbReference>
<dbReference type="GO" id="GO:0046872">
    <property type="term" value="F:metal ion binding"/>
    <property type="evidence" value="ECO:0007669"/>
    <property type="project" value="UniProtKB-KW"/>
</dbReference>
<comment type="catalytic activity">
    <reaction evidence="1">
        <text>ATP + protein L-histidine = ADP + protein N-phospho-L-histidine.</text>
        <dbReference type="EC" id="2.7.13.3"/>
    </reaction>
</comment>
<evidence type="ECO:0000256" key="14">
    <source>
        <dbReference type="ARBA" id="ARBA00023004"/>
    </source>
</evidence>
<protein>
    <recommendedName>
        <fullName evidence="5">Oxygen sensor histidine kinase NreB</fullName>
        <ecNumber evidence="4">2.7.13.3</ecNumber>
    </recommendedName>
    <alternativeName>
        <fullName evidence="18">Nitrogen regulation protein B</fullName>
    </alternativeName>
</protein>
<evidence type="ECO:0000256" key="17">
    <source>
        <dbReference type="ARBA" id="ARBA00024827"/>
    </source>
</evidence>
<evidence type="ECO:0000256" key="13">
    <source>
        <dbReference type="ARBA" id="ARBA00022840"/>
    </source>
</evidence>
<dbReference type="Proteomes" id="UP000184172">
    <property type="component" value="Unassembled WGS sequence"/>
</dbReference>
<dbReference type="AlphaFoldDB" id="A0A1M6EI58"/>
<feature type="transmembrane region" description="Helical" evidence="21">
    <location>
        <begin position="332"/>
        <end position="351"/>
    </location>
</feature>
<keyword evidence="11" id="KW-0547">Nucleotide-binding</keyword>
<dbReference type="PROSITE" id="PS50109">
    <property type="entry name" value="HIS_KIN"/>
    <property type="match status" value="1"/>
</dbReference>
<evidence type="ECO:0000256" key="9">
    <source>
        <dbReference type="ARBA" id="ARBA00022679"/>
    </source>
</evidence>
<dbReference type="PANTHER" id="PTHR24421:SF10">
    <property type="entry name" value="NITRATE_NITRITE SENSOR PROTEIN NARQ"/>
    <property type="match status" value="1"/>
</dbReference>
<evidence type="ECO:0000256" key="20">
    <source>
        <dbReference type="SAM" id="Coils"/>
    </source>
</evidence>
<dbReference type="PANTHER" id="PTHR24421">
    <property type="entry name" value="NITRATE/NITRITE SENSOR PROTEIN NARX-RELATED"/>
    <property type="match status" value="1"/>
</dbReference>
<dbReference type="InterPro" id="IPR050482">
    <property type="entry name" value="Sensor_HK_TwoCompSys"/>
</dbReference>
<dbReference type="Pfam" id="PF07730">
    <property type="entry name" value="HisKA_3"/>
    <property type="match status" value="1"/>
</dbReference>
<keyword evidence="9" id="KW-0808">Transferase</keyword>
<dbReference type="InterPro" id="IPR003594">
    <property type="entry name" value="HATPase_dom"/>
</dbReference>
<keyword evidence="6" id="KW-0004">4Fe-4S</keyword>
<dbReference type="OrthoDB" id="9760839at2"/>
<feature type="chain" id="PRO_5013223325" description="Oxygen sensor histidine kinase NreB" evidence="22">
    <location>
        <begin position="22"/>
        <end position="590"/>
    </location>
</feature>
<dbReference type="InterPro" id="IPR011712">
    <property type="entry name" value="Sig_transdc_His_kin_sub3_dim/P"/>
</dbReference>
<accession>A0A1M6EI58</accession>
<evidence type="ECO:0000256" key="11">
    <source>
        <dbReference type="ARBA" id="ARBA00022741"/>
    </source>
</evidence>
<proteinExistence type="predicted"/>
<evidence type="ECO:0000256" key="7">
    <source>
        <dbReference type="ARBA" id="ARBA00022490"/>
    </source>
</evidence>
<dbReference type="GO" id="GO:0005737">
    <property type="term" value="C:cytoplasm"/>
    <property type="evidence" value="ECO:0007669"/>
    <property type="project" value="UniProtKB-SubCell"/>
</dbReference>
<dbReference type="GO" id="GO:0046983">
    <property type="term" value="F:protein dimerization activity"/>
    <property type="evidence" value="ECO:0007669"/>
    <property type="project" value="InterPro"/>
</dbReference>
<evidence type="ECO:0000256" key="8">
    <source>
        <dbReference type="ARBA" id="ARBA00022553"/>
    </source>
</evidence>
<evidence type="ECO:0000256" key="5">
    <source>
        <dbReference type="ARBA" id="ARBA00017322"/>
    </source>
</evidence>
<dbReference type="GO" id="GO:0016020">
    <property type="term" value="C:membrane"/>
    <property type="evidence" value="ECO:0007669"/>
    <property type="project" value="InterPro"/>
</dbReference>
<dbReference type="PROSITE" id="PS50005">
    <property type="entry name" value="TPR"/>
    <property type="match status" value="1"/>
</dbReference>
<organism evidence="24 25">
    <name type="scientific">Aequorivita viscosa</name>
    <dbReference type="NCBI Taxonomy" id="797419"/>
    <lineage>
        <taxon>Bacteria</taxon>
        <taxon>Pseudomonadati</taxon>
        <taxon>Bacteroidota</taxon>
        <taxon>Flavobacteriia</taxon>
        <taxon>Flavobacteriales</taxon>
        <taxon>Flavobacteriaceae</taxon>
        <taxon>Aequorivita</taxon>
    </lineage>
</organism>
<dbReference type="Gene3D" id="3.30.565.10">
    <property type="entry name" value="Histidine kinase-like ATPase, C-terminal domain"/>
    <property type="match status" value="1"/>
</dbReference>
<evidence type="ECO:0000256" key="10">
    <source>
        <dbReference type="ARBA" id="ARBA00022723"/>
    </source>
</evidence>
<dbReference type="Pfam" id="PF13424">
    <property type="entry name" value="TPR_12"/>
    <property type="match status" value="1"/>
</dbReference>
<dbReference type="SUPFAM" id="SSF48452">
    <property type="entry name" value="TPR-like"/>
    <property type="match status" value="1"/>
</dbReference>
<evidence type="ECO:0000256" key="6">
    <source>
        <dbReference type="ARBA" id="ARBA00022485"/>
    </source>
</evidence>
<dbReference type="GO" id="GO:0005524">
    <property type="term" value="F:ATP binding"/>
    <property type="evidence" value="ECO:0007669"/>
    <property type="project" value="UniProtKB-KW"/>
</dbReference>
<feature type="coiled-coil region" evidence="20">
    <location>
        <begin position="303"/>
        <end position="330"/>
    </location>
</feature>
<dbReference type="InterPro" id="IPR011990">
    <property type="entry name" value="TPR-like_helical_dom_sf"/>
</dbReference>
<keyword evidence="21" id="KW-0812">Transmembrane</keyword>
<evidence type="ECO:0000259" key="23">
    <source>
        <dbReference type="PROSITE" id="PS50109"/>
    </source>
</evidence>
<evidence type="ECO:0000256" key="18">
    <source>
        <dbReference type="ARBA" id="ARBA00030800"/>
    </source>
</evidence>
<gene>
    <name evidence="24" type="ORF">SAMN04487908_10674</name>
</gene>
<evidence type="ECO:0000256" key="4">
    <source>
        <dbReference type="ARBA" id="ARBA00012438"/>
    </source>
</evidence>
<evidence type="ECO:0000256" key="2">
    <source>
        <dbReference type="ARBA" id="ARBA00001966"/>
    </source>
</evidence>
<dbReference type="SMART" id="SM00387">
    <property type="entry name" value="HATPase_c"/>
    <property type="match status" value="1"/>
</dbReference>
<dbReference type="InterPro" id="IPR019734">
    <property type="entry name" value="TPR_rpt"/>
</dbReference>
<dbReference type="RefSeq" id="WP_073216296.1">
    <property type="nucleotide sequence ID" value="NZ_FNNS01000001.1"/>
</dbReference>
<keyword evidence="16" id="KW-0411">Iron-sulfur</keyword>
<reference evidence="25" key="1">
    <citation type="submission" date="2016-11" db="EMBL/GenBank/DDBJ databases">
        <authorList>
            <person name="Varghese N."/>
            <person name="Submissions S."/>
        </authorList>
    </citation>
    <scope>NUCLEOTIDE SEQUENCE [LARGE SCALE GENOMIC DNA]</scope>
    <source>
        <strain evidence="25">DSM 26349</strain>
    </source>
</reference>
<evidence type="ECO:0000256" key="16">
    <source>
        <dbReference type="ARBA" id="ARBA00023014"/>
    </source>
</evidence>
<dbReference type="Gene3D" id="1.20.5.1930">
    <property type="match status" value="1"/>
</dbReference>
<feature type="domain" description="Histidine kinase" evidence="23">
    <location>
        <begin position="503"/>
        <end position="590"/>
    </location>
</feature>
<evidence type="ECO:0000256" key="19">
    <source>
        <dbReference type="PROSITE-ProRule" id="PRU00339"/>
    </source>
</evidence>
<dbReference type="SUPFAM" id="SSF55874">
    <property type="entry name" value="ATPase domain of HSP90 chaperone/DNA topoisomerase II/histidine kinase"/>
    <property type="match status" value="1"/>
</dbReference>
<feature type="repeat" description="TPR" evidence="19">
    <location>
        <begin position="140"/>
        <end position="173"/>
    </location>
</feature>
<comment type="function">
    <text evidence="17">Member of the two-component regulatory system NreB/NreC involved in the control of dissimilatory nitrate/nitrite reduction in response to oxygen. NreB functions as a direct oxygen sensor histidine kinase which is autophosphorylated, in the absence of oxygen, probably at the conserved histidine residue, and transfers its phosphate group probably to a conserved aspartate residue of NreC. NreB/NreC activates the expression of the nitrate (narGHJI) and nitrite (nir) reductase operons, as well as the putative nitrate transporter gene narT.</text>
</comment>
<keyword evidence="21" id="KW-1133">Transmembrane helix</keyword>
<feature type="signal peptide" evidence="22">
    <location>
        <begin position="1"/>
        <end position="21"/>
    </location>
</feature>
<keyword evidence="10" id="KW-0479">Metal-binding</keyword>
<evidence type="ECO:0000313" key="24">
    <source>
        <dbReference type="EMBL" id="SHI85197.1"/>
    </source>
</evidence>
<keyword evidence="13" id="KW-0067">ATP-binding</keyword>
<dbReference type="InterPro" id="IPR005467">
    <property type="entry name" value="His_kinase_dom"/>
</dbReference>
<dbReference type="EMBL" id="FQYV01000006">
    <property type="protein sequence ID" value="SHI85197.1"/>
    <property type="molecule type" value="Genomic_DNA"/>
</dbReference>
<dbReference type="STRING" id="797419.SAMN05216556_101145"/>
<dbReference type="SMART" id="SM00028">
    <property type="entry name" value="TPR"/>
    <property type="match status" value="3"/>
</dbReference>
<evidence type="ECO:0000313" key="25">
    <source>
        <dbReference type="Proteomes" id="UP000184172"/>
    </source>
</evidence>
<dbReference type="PRINTS" id="PR00344">
    <property type="entry name" value="BCTRLSENSOR"/>
</dbReference>
<keyword evidence="22" id="KW-0732">Signal</keyword>
<dbReference type="InterPro" id="IPR004358">
    <property type="entry name" value="Sig_transdc_His_kin-like_C"/>
</dbReference>
<keyword evidence="8" id="KW-0597">Phosphoprotein</keyword>
<dbReference type="Gene3D" id="1.25.40.10">
    <property type="entry name" value="Tetratricopeptide repeat domain"/>
    <property type="match status" value="1"/>
</dbReference>
<evidence type="ECO:0000256" key="3">
    <source>
        <dbReference type="ARBA" id="ARBA00004496"/>
    </source>
</evidence>
<keyword evidence="25" id="KW-1185">Reference proteome</keyword>